<keyword evidence="1" id="KW-0175">Coiled coil</keyword>
<dbReference type="AlphaFoldDB" id="A0AAW2YZ27"/>
<feature type="coiled-coil region" evidence="1">
    <location>
        <begin position="40"/>
        <end position="67"/>
    </location>
</feature>
<keyword evidence="2" id="KW-0472">Membrane</keyword>
<gene>
    <name evidence="3" type="ORF">AKO1_011177</name>
</gene>
<accession>A0AAW2YZ27</accession>
<keyword evidence="4" id="KW-1185">Reference proteome</keyword>
<evidence type="ECO:0000313" key="3">
    <source>
        <dbReference type="EMBL" id="KAL0482762.1"/>
    </source>
</evidence>
<dbReference type="EMBL" id="JAOPGA020000890">
    <property type="protein sequence ID" value="KAL0482762.1"/>
    <property type="molecule type" value="Genomic_DNA"/>
</dbReference>
<comment type="caution">
    <text evidence="3">The sequence shown here is derived from an EMBL/GenBank/DDBJ whole genome shotgun (WGS) entry which is preliminary data.</text>
</comment>
<reference evidence="3 4" key="1">
    <citation type="submission" date="2024-03" db="EMBL/GenBank/DDBJ databases">
        <title>The Acrasis kona genome and developmental transcriptomes reveal deep origins of eukaryotic multicellular pathways.</title>
        <authorList>
            <person name="Sheikh S."/>
            <person name="Fu C.-J."/>
            <person name="Brown M.W."/>
            <person name="Baldauf S.L."/>
        </authorList>
    </citation>
    <scope>NUCLEOTIDE SEQUENCE [LARGE SCALE GENOMIC DNA]</scope>
    <source>
        <strain evidence="3 4">ATCC MYA-3509</strain>
    </source>
</reference>
<evidence type="ECO:0000256" key="1">
    <source>
        <dbReference type="SAM" id="Coils"/>
    </source>
</evidence>
<evidence type="ECO:0000313" key="4">
    <source>
        <dbReference type="Proteomes" id="UP001431209"/>
    </source>
</evidence>
<name>A0AAW2YZ27_9EUKA</name>
<keyword evidence="2" id="KW-1133">Transmembrane helix</keyword>
<dbReference type="Proteomes" id="UP001431209">
    <property type="component" value="Unassembled WGS sequence"/>
</dbReference>
<feature type="transmembrane region" description="Helical" evidence="2">
    <location>
        <begin position="198"/>
        <end position="216"/>
    </location>
</feature>
<keyword evidence="2" id="KW-0812">Transmembrane</keyword>
<feature type="non-terminal residue" evidence="3">
    <location>
        <position position="1"/>
    </location>
</feature>
<organism evidence="3 4">
    <name type="scientific">Acrasis kona</name>
    <dbReference type="NCBI Taxonomy" id="1008807"/>
    <lineage>
        <taxon>Eukaryota</taxon>
        <taxon>Discoba</taxon>
        <taxon>Heterolobosea</taxon>
        <taxon>Tetramitia</taxon>
        <taxon>Eutetramitia</taxon>
        <taxon>Acrasidae</taxon>
        <taxon>Acrasis</taxon>
    </lineage>
</organism>
<proteinExistence type="predicted"/>
<evidence type="ECO:0000256" key="2">
    <source>
        <dbReference type="SAM" id="Phobius"/>
    </source>
</evidence>
<sequence>PQIQTTPQNYLSNYYGDAKDVQSHKLYVPAESPHDLLQGYKFLTKELQRLNEEVRNLRREVRGVTEESSMWTLKYSRRIVMVSNLLFSVYILGKRGINLVNNINSRSMLLGLIFNPMNWFSTPKGPNKQPYKPSSRKQEPQLKFMLVRLLWKQVSMSGCLLISSYWLMSRDNYKRNCGIALTFITNIYMAFTTDVSSWTVYFNCFTLLMYITARYVRNKPILKIMRTNISRTLSLTAISSRDQSYEQDQQLEQESEEFEENSFSSFLQRNSQIRSSIDEWNDCKIQPEMITSRRRGSVTYHEKLKRQKRAPTELKLSFDEVLERATREATDSNVNYDED</sequence>
<protein>
    <submittedName>
        <fullName evidence="3">Uncharacterized protein</fullName>
    </submittedName>
</protein>